<keyword evidence="4" id="KW-1185">Reference proteome</keyword>
<protein>
    <submittedName>
        <fullName evidence="3">DUF1707 domain-containing protein</fullName>
    </submittedName>
</protein>
<sequence length="312" mass="33320">MQSPTAVTDLTSRRAGASRDTRTTSWRNALIGRRTSGGYPGHTRAREIDRAATVRALGDARAEGQLTADEHTALTELAAEARTLGDLAELVDDLQRRADAPLPPSPPRSYRSTVLNATLGVLAVLAAIAGFAVTGREDPPPVAQASVPVDLSAVEPLVIATPKLTTAAGMTLFRERYRAKFGDTIVDEVWFHEDYASVKRVAPDGAQWTVGYDYRGGFQPAPGPVLSTRERNRVPVDLATVDFEAIDKVAAAAPVTTKVPQGVVSAVSIDVPNSGSFGGRPVAEINVRNERSQYGDVQVSITGEVLKVREVR</sequence>
<feature type="compositionally biased region" description="Polar residues" evidence="1">
    <location>
        <begin position="1"/>
        <end position="10"/>
    </location>
</feature>
<reference evidence="3 4" key="1">
    <citation type="submission" date="2024-06" db="EMBL/GenBank/DDBJ databases">
        <title>The Natural Products Discovery Center: Release of the First 8490 Sequenced Strains for Exploring Actinobacteria Biosynthetic Diversity.</title>
        <authorList>
            <person name="Kalkreuter E."/>
            <person name="Kautsar S.A."/>
            <person name="Yang D."/>
            <person name="Bader C.D."/>
            <person name="Teijaro C.N."/>
            <person name="Fluegel L."/>
            <person name="Davis C.M."/>
            <person name="Simpson J.R."/>
            <person name="Lauterbach L."/>
            <person name="Steele A.D."/>
            <person name="Gui C."/>
            <person name="Meng S."/>
            <person name="Li G."/>
            <person name="Viehrig K."/>
            <person name="Ye F."/>
            <person name="Su P."/>
            <person name="Kiefer A.F."/>
            <person name="Nichols A."/>
            <person name="Cepeda A.J."/>
            <person name="Yan W."/>
            <person name="Fan B."/>
            <person name="Jiang Y."/>
            <person name="Adhikari A."/>
            <person name="Zheng C.-J."/>
            <person name="Schuster L."/>
            <person name="Cowan T.M."/>
            <person name="Smanski M.J."/>
            <person name="Chevrette M.G."/>
            <person name="De Carvalho L.P.S."/>
            <person name="Shen B."/>
        </authorList>
    </citation>
    <scope>NUCLEOTIDE SEQUENCE [LARGE SCALE GENOMIC DNA]</scope>
    <source>
        <strain evidence="3 4">NPDC050403</strain>
    </source>
</reference>
<feature type="domain" description="DUF1707" evidence="2">
    <location>
        <begin position="43"/>
        <end position="95"/>
    </location>
</feature>
<organism evidence="3 4">
    <name type="scientific">Nocardia aurea</name>
    <dbReference type="NCBI Taxonomy" id="2144174"/>
    <lineage>
        <taxon>Bacteria</taxon>
        <taxon>Bacillati</taxon>
        <taxon>Actinomycetota</taxon>
        <taxon>Actinomycetes</taxon>
        <taxon>Mycobacteriales</taxon>
        <taxon>Nocardiaceae</taxon>
        <taxon>Nocardia</taxon>
    </lineage>
</organism>
<dbReference type="InterPro" id="IPR012551">
    <property type="entry name" value="DUF1707_SHOCT-like"/>
</dbReference>
<gene>
    <name evidence="3" type="ORF">AB0I48_03540</name>
</gene>
<proteinExistence type="predicted"/>
<feature type="region of interest" description="Disordered" evidence="1">
    <location>
        <begin position="1"/>
        <end position="22"/>
    </location>
</feature>
<dbReference type="Proteomes" id="UP001551695">
    <property type="component" value="Unassembled WGS sequence"/>
</dbReference>
<dbReference type="EMBL" id="JBFAKC010000002">
    <property type="protein sequence ID" value="MEV0706617.1"/>
    <property type="molecule type" value="Genomic_DNA"/>
</dbReference>
<name>A0ABV3FMI4_9NOCA</name>
<evidence type="ECO:0000313" key="3">
    <source>
        <dbReference type="EMBL" id="MEV0706617.1"/>
    </source>
</evidence>
<comment type="caution">
    <text evidence="3">The sequence shown here is derived from an EMBL/GenBank/DDBJ whole genome shotgun (WGS) entry which is preliminary data.</text>
</comment>
<evidence type="ECO:0000256" key="1">
    <source>
        <dbReference type="SAM" id="MobiDB-lite"/>
    </source>
</evidence>
<dbReference type="Pfam" id="PF08044">
    <property type="entry name" value="DUF1707"/>
    <property type="match status" value="1"/>
</dbReference>
<accession>A0ABV3FMI4</accession>
<evidence type="ECO:0000313" key="4">
    <source>
        <dbReference type="Proteomes" id="UP001551695"/>
    </source>
</evidence>
<evidence type="ECO:0000259" key="2">
    <source>
        <dbReference type="Pfam" id="PF08044"/>
    </source>
</evidence>